<name>A0AAJ1R030_9FLAO</name>
<dbReference type="AlphaFoldDB" id="A0AAJ1R030"/>
<proteinExistence type="predicted"/>
<evidence type="ECO:0000313" key="2">
    <source>
        <dbReference type="Proteomes" id="UP001228636"/>
    </source>
</evidence>
<gene>
    <name evidence="1" type="ORF">QWY81_17820</name>
</gene>
<dbReference type="Proteomes" id="UP001228636">
    <property type="component" value="Unassembled WGS sequence"/>
</dbReference>
<comment type="caution">
    <text evidence="1">The sequence shown here is derived from an EMBL/GenBank/DDBJ whole genome shotgun (WGS) entry which is preliminary data.</text>
</comment>
<reference evidence="1 2" key="1">
    <citation type="journal article" date="2014" name="Int. J. Syst. Evol. Microbiol.">
        <title>Complete genome sequence of Corynebacterium casei LMG S-19264T (=DSM 44701T), isolated from a smear-ripened cheese.</title>
        <authorList>
            <consortium name="US DOE Joint Genome Institute (JGI-PGF)"/>
            <person name="Walter F."/>
            <person name="Albersmeier A."/>
            <person name="Kalinowski J."/>
            <person name="Ruckert C."/>
        </authorList>
    </citation>
    <scope>NUCLEOTIDE SEQUENCE [LARGE SCALE GENOMIC DNA]</scope>
    <source>
        <strain evidence="1 2">CECT 8670</strain>
    </source>
</reference>
<protein>
    <submittedName>
        <fullName evidence="1">Uncharacterized protein</fullName>
    </submittedName>
</protein>
<organism evidence="1 2">
    <name type="scientific">Polaribacter sejongensis</name>
    <dbReference type="NCBI Taxonomy" id="985043"/>
    <lineage>
        <taxon>Bacteria</taxon>
        <taxon>Pseudomonadati</taxon>
        <taxon>Bacteroidota</taxon>
        <taxon>Flavobacteriia</taxon>
        <taxon>Flavobacteriales</taxon>
        <taxon>Flavobacteriaceae</taxon>
    </lineage>
</organism>
<accession>A0AAJ1R030</accession>
<evidence type="ECO:0000313" key="1">
    <source>
        <dbReference type="EMBL" id="MDN3621330.1"/>
    </source>
</evidence>
<dbReference type="EMBL" id="JAUFQH010000022">
    <property type="protein sequence ID" value="MDN3621330.1"/>
    <property type="molecule type" value="Genomic_DNA"/>
</dbReference>
<dbReference type="RefSeq" id="WP_261972810.1">
    <property type="nucleotide sequence ID" value="NZ_CP103460.1"/>
</dbReference>
<sequence>MEVFNFFTEITGDVNRFKTFEDAYNKLKPLCENVQFVSVQRKDNRVECSIIGQIIAEPNKYGNLDLGEVFKDIEYFYFEVDAPENNNFPKRFL</sequence>